<dbReference type="AlphaFoldDB" id="A0A517QR29"/>
<proteinExistence type="predicted"/>
<dbReference type="KEGG" id="tpol:Mal48_33470"/>
<sequence>METSTTQHETVEQPQSAEQQLARCWEAAAMEPKYPVTTRDVVKLLRSGGGYDCSADLLDSWGRSRTVTPEVSSNGFLWSAEDILVAAALLNSSRRWLLNSQHVGKMTGVELAELQARQIGQTVFEELDAVDFRTLLGTIASERLDSETRLILCRALQSKLEIAGLI</sequence>
<evidence type="ECO:0000313" key="2">
    <source>
        <dbReference type="Proteomes" id="UP000315724"/>
    </source>
</evidence>
<name>A0A517QR29_9PLAN</name>
<dbReference type="RefSeq" id="WP_145201457.1">
    <property type="nucleotide sequence ID" value="NZ_CP036267.1"/>
</dbReference>
<organism evidence="1 2">
    <name type="scientific">Thalassoglobus polymorphus</name>
    <dbReference type="NCBI Taxonomy" id="2527994"/>
    <lineage>
        <taxon>Bacteria</taxon>
        <taxon>Pseudomonadati</taxon>
        <taxon>Planctomycetota</taxon>
        <taxon>Planctomycetia</taxon>
        <taxon>Planctomycetales</taxon>
        <taxon>Planctomycetaceae</taxon>
        <taxon>Thalassoglobus</taxon>
    </lineage>
</organism>
<gene>
    <name evidence="1" type="ORF">Mal48_33470</name>
</gene>
<evidence type="ECO:0000313" key="1">
    <source>
        <dbReference type="EMBL" id="QDT34087.1"/>
    </source>
</evidence>
<keyword evidence="2" id="KW-1185">Reference proteome</keyword>
<dbReference type="EMBL" id="CP036267">
    <property type="protein sequence ID" value="QDT34087.1"/>
    <property type="molecule type" value="Genomic_DNA"/>
</dbReference>
<dbReference type="Proteomes" id="UP000315724">
    <property type="component" value="Chromosome"/>
</dbReference>
<accession>A0A517QR29</accession>
<reference evidence="1 2" key="1">
    <citation type="submission" date="2019-02" db="EMBL/GenBank/DDBJ databases">
        <title>Deep-cultivation of Planctomycetes and their phenomic and genomic characterization uncovers novel biology.</title>
        <authorList>
            <person name="Wiegand S."/>
            <person name="Jogler M."/>
            <person name="Boedeker C."/>
            <person name="Pinto D."/>
            <person name="Vollmers J."/>
            <person name="Rivas-Marin E."/>
            <person name="Kohn T."/>
            <person name="Peeters S.H."/>
            <person name="Heuer A."/>
            <person name="Rast P."/>
            <person name="Oberbeckmann S."/>
            <person name="Bunk B."/>
            <person name="Jeske O."/>
            <person name="Meyerdierks A."/>
            <person name="Storesund J.E."/>
            <person name="Kallscheuer N."/>
            <person name="Luecker S."/>
            <person name="Lage O.M."/>
            <person name="Pohl T."/>
            <person name="Merkel B.J."/>
            <person name="Hornburger P."/>
            <person name="Mueller R.-W."/>
            <person name="Bruemmer F."/>
            <person name="Labrenz M."/>
            <person name="Spormann A.M."/>
            <person name="Op den Camp H."/>
            <person name="Overmann J."/>
            <person name="Amann R."/>
            <person name="Jetten M.S.M."/>
            <person name="Mascher T."/>
            <person name="Medema M.H."/>
            <person name="Devos D.P."/>
            <person name="Kaster A.-K."/>
            <person name="Ovreas L."/>
            <person name="Rohde M."/>
            <person name="Galperin M.Y."/>
            <person name="Jogler C."/>
        </authorList>
    </citation>
    <scope>NUCLEOTIDE SEQUENCE [LARGE SCALE GENOMIC DNA]</scope>
    <source>
        <strain evidence="1 2">Mal48</strain>
    </source>
</reference>
<protein>
    <submittedName>
        <fullName evidence="1">Uncharacterized protein</fullName>
    </submittedName>
</protein>